<keyword evidence="2" id="KW-1185">Reference proteome</keyword>
<reference evidence="3" key="1">
    <citation type="submission" date="2017-02" db="UniProtKB">
        <authorList>
            <consortium name="WormBaseParasite"/>
        </authorList>
    </citation>
    <scope>IDENTIFICATION</scope>
</reference>
<name>A0A0M3HM84_ASCLU</name>
<feature type="region of interest" description="Disordered" evidence="1">
    <location>
        <begin position="1"/>
        <end position="39"/>
    </location>
</feature>
<evidence type="ECO:0000256" key="1">
    <source>
        <dbReference type="SAM" id="MobiDB-lite"/>
    </source>
</evidence>
<sequence length="39" mass="4469">MDTKIKVQLNGDEQKRYDEESNIEGNAEKFLSGDIEPAR</sequence>
<dbReference type="WBParaSite" id="ALUE_0000262901-mRNA-1">
    <property type="protein sequence ID" value="ALUE_0000262901-mRNA-1"/>
    <property type="gene ID" value="ALUE_0000262901"/>
</dbReference>
<dbReference type="Proteomes" id="UP000036681">
    <property type="component" value="Unplaced"/>
</dbReference>
<dbReference type="AlphaFoldDB" id="A0A0M3HM84"/>
<evidence type="ECO:0000313" key="3">
    <source>
        <dbReference type="WBParaSite" id="ALUE_0000262901-mRNA-1"/>
    </source>
</evidence>
<accession>A0A0M3HM84</accession>
<organism evidence="2 3">
    <name type="scientific">Ascaris lumbricoides</name>
    <name type="common">Giant roundworm</name>
    <dbReference type="NCBI Taxonomy" id="6252"/>
    <lineage>
        <taxon>Eukaryota</taxon>
        <taxon>Metazoa</taxon>
        <taxon>Ecdysozoa</taxon>
        <taxon>Nematoda</taxon>
        <taxon>Chromadorea</taxon>
        <taxon>Rhabditida</taxon>
        <taxon>Spirurina</taxon>
        <taxon>Ascaridomorpha</taxon>
        <taxon>Ascaridoidea</taxon>
        <taxon>Ascarididae</taxon>
        <taxon>Ascaris</taxon>
    </lineage>
</organism>
<proteinExistence type="predicted"/>
<evidence type="ECO:0000313" key="2">
    <source>
        <dbReference type="Proteomes" id="UP000036681"/>
    </source>
</evidence>
<protein>
    <submittedName>
        <fullName evidence="3">DUF4025 domain-containing protein</fullName>
    </submittedName>
</protein>